<feature type="signal peptide" evidence="2">
    <location>
        <begin position="1"/>
        <end position="22"/>
    </location>
</feature>
<gene>
    <name evidence="4" type="ORF">MKW98_016221</name>
</gene>
<dbReference type="Pfam" id="PF00098">
    <property type="entry name" value="zf-CCHC"/>
    <property type="match status" value="1"/>
</dbReference>
<sequence>MIVRVAGITLWISLNFVAEEDGETVETAGTQTVAVSQTEEDVVKAKPMEVEGNGTLDIEELAEKPKSEQGDGAEVVNNVVLRKFLRGPKYFNPPEANFNSTCYNCGEEGHMGANCQMEKRKKPCLLCVSVEHGAKKCKQTRRS</sequence>
<dbReference type="InterPro" id="IPR001878">
    <property type="entry name" value="Znf_CCHC"/>
</dbReference>
<keyword evidence="5" id="KW-1185">Reference proteome</keyword>
<keyword evidence="1" id="KW-0863">Zinc-finger</keyword>
<evidence type="ECO:0000259" key="3">
    <source>
        <dbReference type="PROSITE" id="PS50158"/>
    </source>
</evidence>
<dbReference type="Proteomes" id="UP001202328">
    <property type="component" value="Unassembled WGS sequence"/>
</dbReference>
<dbReference type="InterPro" id="IPR036875">
    <property type="entry name" value="Znf_CCHC_sf"/>
</dbReference>
<reference evidence="4" key="1">
    <citation type="submission" date="2022-04" db="EMBL/GenBank/DDBJ databases">
        <title>A functionally conserved STORR gene fusion in Papaver species that diverged 16.8 million years ago.</title>
        <authorList>
            <person name="Catania T."/>
        </authorList>
    </citation>
    <scope>NUCLEOTIDE SEQUENCE</scope>
    <source>
        <strain evidence="4">S-188037</strain>
    </source>
</reference>
<name>A0AAD4XFW6_9MAGN</name>
<evidence type="ECO:0000256" key="2">
    <source>
        <dbReference type="SAM" id="SignalP"/>
    </source>
</evidence>
<evidence type="ECO:0000313" key="4">
    <source>
        <dbReference type="EMBL" id="KAI3907577.1"/>
    </source>
</evidence>
<protein>
    <recommendedName>
        <fullName evidence="3">CCHC-type domain-containing protein</fullName>
    </recommendedName>
</protein>
<dbReference type="EMBL" id="JAJJMB010010581">
    <property type="protein sequence ID" value="KAI3907577.1"/>
    <property type="molecule type" value="Genomic_DNA"/>
</dbReference>
<organism evidence="4 5">
    <name type="scientific">Papaver atlanticum</name>
    <dbReference type="NCBI Taxonomy" id="357466"/>
    <lineage>
        <taxon>Eukaryota</taxon>
        <taxon>Viridiplantae</taxon>
        <taxon>Streptophyta</taxon>
        <taxon>Embryophyta</taxon>
        <taxon>Tracheophyta</taxon>
        <taxon>Spermatophyta</taxon>
        <taxon>Magnoliopsida</taxon>
        <taxon>Ranunculales</taxon>
        <taxon>Papaveraceae</taxon>
        <taxon>Papaveroideae</taxon>
        <taxon>Papaver</taxon>
    </lineage>
</organism>
<dbReference type="AlphaFoldDB" id="A0AAD4XFW6"/>
<feature type="chain" id="PRO_5041956758" description="CCHC-type domain-containing protein" evidence="2">
    <location>
        <begin position="23"/>
        <end position="143"/>
    </location>
</feature>
<dbReference type="Gene3D" id="4.10.60.10">
    <property type="entry name" value="Zinc finger, CCHC-type"/>
    <property type="match status" value="1"/>
</dbReference>
<proteinExistence type="predicted"/>
<dbReference type="GO" id="GO:0003676">
    <property type="term" value="F:nucleic acid binding"/>
    <property type="evidence" value="ECO:0007669"/>
    <property type="project" value="InterPro"/>
</dbReference>
<keyword evidence="1" id="KW-0479">Metal-binding</keyword>
<accession>A0AAD4XFW6</accession>
<dbReference type="PANTHER" id="PTHR46978">
    <property type="entry name" value="ZINC KNUCKLE (CCHC-TYPE) FAMILY PROTEIN"/>
    <property type="match status" value="1"/>
</dbReference>
<keyword evidence="2" id="KW-0732">Signal</keyword>
<dbReference type="SMART" id="SM00343">
    <property type="entry name" value="ZnF_C2HC"/>
    <property type="match status" value="2"/>
</dbReference>
<keyword evidence="1" id="KW-0862">Zinc</keyword>
<evidence type="ECO:0000256" key="1">
    <source>
        <dbReference type="PROSITE-ProRule" id="PRU00047"/>
    </source>
</evidence>
<dbReference type="PROSITE" id="PS50158">
    <property type="entry name" value="ZF_CCHC"/>
    <property type="match status" value="1"/>
</dbReference>
<dbReference type="PANTHER" id="PTHR46978:SF1">
    <property type="entry name" value="ZINC KNUCKLE (CCHC-TYPE) FAMILY PROTEIN"/>
    <property type="match status" value="1"/>
</dbReference>
<evidence type="ECO:0000313" key="5">
    <source>
        <dbReference type="Proteomes" id="UP001202328"/>
    </source>
</evidence>
<dbReference type="SUPFAM" id="SSF57756">
    <property type="entry name" value="Retrovirus zinc finger-like domains"/>
    <property type="match status" value="1"/>
</dbReference>
<comment type="caution">
    <text evidence="4">The sequence shown here is derived from an EMBL/GenBank/DDBJ whole genome shotgun (WGS) entry which is preliminary data.</text>
</comment>
<feature type="domain" description="CCHC-type" evidence="3">
    <location>
        <begin position="102"/>
        <end position="115"/>
    </location>
</feature>
<dbReference type="GO" id="GO:0008270">
    <property type="term" value="F:zinc ion binding"/>
    <property type="evidence" value="ECO:0007669"/>
    <property type="project" value="UniProtKB-KW"/>
</dbReference>